<organism evidence="2 3">
    <name type="scientific">Pseudobutyrivibrio ruminis</name>
    <dbReference type="NCBI Taxonomy" id="46206"/>
    <lineage>
        <taxon>Bacteria</taxon>
        <taxon>Bacillati</taxon>
        <taxon>Bacillota</taxon>
        <taxon>Clostridia</taxon>
        <taxon>Lachnospirales</taxon>
        <taxon>Lachnospiraceae</taxon>
        <taxon>Pseudobutyrivibrio</taxon>
    </lineage>
</organism>
<sequence length="241" mass="27725">MKKRVIVTVLMASMLVGCKTASKEEAAIEPEEVSVEESTEEVDEVEEREDEGVETEESWREAYYDYLTTNEDVAPDETGNHGLQVTMIYLDDDDVPELFIDTGMEAGGEIIATYYDGEVVSYNFPRLGSQYIERSGLVYTNTGHMDYYPLTITKLEDGEFREIGVGLAYLSEADREHLIADENYPYILTYEWEDELVSEEQFNANVAEIYDMEQSVYPEEFVPYDEFLKGLRIEELEEANY</sequence>
<proteinExistence type="predicted"/>
<dbReference type="RefSeq" id="WP_099392424.1">
    <property type="nucleotide sequence ID" value="NZ_PDYF01000029.1"/>
</dbReference>
<dbReference type="PROSITE" id="PS51257">
    <property type="entry name" value="PROKAR_LIPOPROTEIN"/>
    <property type="match status" value="1"/>
</dbReference>
<evidence type="ECO:0000313" key="3">
    <source>
        <dbReference type="Proteomes" id="UP000225889"/>
    </source>
</evidence>
<accession>A0A2G3DTF5</accession>
<reference evidence="2 3" key="2">
    <citation type="submission" date="2017-10" db="EMBL/GenBank/DDBJ databases">
        <authorList>
            <person name="Banno H."/>
            <person name="Chua N.-H."/>
        </authorList>
    </citation>
    <scope>NUCLEOTIDE SEQUENCE [LARGE SCALE GENOMIC DNA]</scope>
    <source>
        <strain evidence="2 3">JK626</strain>
    </source>
</reference>
<feature type="region of interest" description="Disordered" evidence="1">
    <location>
        <begin position="27"/>
        <end position="55"/>
    </location>
</feature>
<reference evidence="2 3" key="1">
    <citation type="submission" date="2017-10" db="EMBL/GenBank/DDBJ databases">
        <title>Resolving the taxonomy of Roseburia spp., Eubacterium rectale and Agathobacter spp. through phylogenomic analysis.</title>
        <authorList>
            <person name="Sheridan P.O."/>
            <person name="Walker A.W."/>
            <person name="Duncan S.H."/>
            <person name="Scott K.P."/>
            <person name="Toole P.W.O."/>
            <person name="Luis P."/>
            <person name="Flint H.J."/>
        </authorList>
    </citation>
    <scope>NUCLEOTIDE SEQUENCE [LARGE SCALE GENOMIC DNA]</scope>
    <source>
        <strain evidence="2 3">JK626</strain>
    </source>
</reference>
<dbReference type="AlphaFoldDB" id="A0A2G3DTF5"/>
<evidence type="ECO:0000256" key="1">
    <source>
        <dbReference type="SAM" id="MobiDB-lite"/>
    </source>
</evidence>
<evidence type="ECO:0000313" key="2">
    <source>
        <dbReference type="EMBL" id="PHU34264.1"/>
    </source>
</evidence>
<gene>
    <name evidence="2" type="ORF">CSX01_10925</name>
</gene>
<comment type="caution">
    <text evidence="2">The sequence shown here is derived from an EMBL/GenBank/DDBJ whole genome shotgun (WGS) entry which is preliminary data.</text>
</comment>
<dbReference type="Proteomes" id="UP000225889">
    <property type="component" value="Unassembled WGS sequence"/>
</dbReference>
<dbReference type="EMBL" id="PDYF01000029">
    <property type="protein sequence ID" value="PHU34264.1"/>
    <property type="molecule type" value="Genomic_DNA"/>
</dbReference>
<name>A0A2G3DTF5_9FIRM</name>
<protein>
    <submittedName>
        <fullName evidence="2">Uncharacterized protein</fullName>
    </submittedName>
</protein>